<name>A0A9D1XB23_9FIRM</name>
<reference evidence="2" key="2">
    <citation type="submission" date="2021-04" db="EMBL/GenBank/DDBJ databases">
        <authorList>
            <person name="Gilroy R."/>
        </authorList>
    </citation>
    <scope>NUCLEOTIDE SEQUENCE</scope>
    <source>
        <strain evidence="2">CHK183-1962</strain>
    </source>
</reference>
<dbReference type="AlphaFoldDB" id="A0A9D1XB23"/>
<organism evidence="2 3">
    <name type="scientific">Candidatus Fusicatenibacter merdavium</name>
    <dbReference type="NCBI Taxonomy" id="2838600"/>
    <lineage>
        <taxon>Bacteria</taxon>
        <taxon>Bacillati</taxon>
        <taxon>Bacillota</taxon>
        <taxon>Clostridia</taxon>
        <taxon>Lachnospirales</taxon>
        <taxon>Lachnospiraceae</taxon>
        <taxon>Fusicatenibacter</taxon>
    </lineage>
</organism>
<keyword evidence="1" id="KW-0812">Transmembrane</keyword>
<reference evidence="2" key="1">
    <citation type="journal article" date="2021" name="PeerJ">
        <title>Extensive microbial diversity within the chicken gut microbiome revealed by metagenomics and culture.</title>
        <authorList>
            <person name="Gilroy R."/>
            <person name="Ravi A."/>
            <person name="Getino M."/>
            <person name="Pursley I."/>
            <person name="Horton D.L."/>
            <person name="Alikhan N.F."/>
            <person name="Baker D."/>
            <person name="Gharbi K."/>
            <person name="Hall N."/>
            <person name="Watson M."/>
            <person name="Adriaenssens E.M."/>
            <person name="Foster-Nyarko E."/>
            <person name="Jarju S."/>
            <person name="Secka A."/>
            <person name="Antonio M."/>
            <person name="Oren A."/>
            <person name="Chaudhuri R.R."/>
            <person name="La Ragione R."/>
            <person name="Hildebrand F."/>
            <person name="Pallen M.J."/>
        </authorList>
    </citation>
    <scope>NUCLEOTIDE SEQUENCE</scope>
    <source>
        <strain evidence="2">CHK183-1962</strain>
    </source>
</reference>
<comment type="caution">
    <text evidence="2">The sequence shown here is derived from an EMBL/GenBank/DDBJ whole genome shotgun (WGS) entry which is preliminary data.</text>
</comment>
<dbReference type="Proteomes" id="UP000886890">
    <property type="component" value="Unassembled WGS sequence"/>
</dbReference>
<feature type="transmembrane region" description="Helical" evidence="1">
    <location>
        <begin position="6"/>
        <end position="25"/>
    </location>
</feature>
<dbReference type="EMBL" id="DXEK01000016">
    <property type="protein sequence ID" value="HIX76209.1"/>
    <property type="molecule type" value="Genomic_DNA"/>
</dbReference>
<evidence type="ECO:0000256" key="1">
    <source>
        <dbReference type="SAM" id="Phobius"/>
    </source>
</evidence>
<keyword evidence="1" id="KW-1133">Transmembrane helix</keyword>
<evidence type="ECO:0000313" key="3">
    <source>
        <dbReference type="Proteomes" id="UP000886890"/>
    </source>
</evidence>
<sequence>MKKFVYGIGFFVMFLALGAGFYTSYRIGASRGSGRSSGETVSEADGTWETEAWETAANSAVLDSHAVETEAKSVVGYILKEENNRVVVYCADGTTLFEYTDILVSDLPYDLQSQLREGKEISGTAQLYSFLENYSS</sequence>
<evidence type="ECO:0008006" key="4">
    <source>
        <dbReference type="Google" id="ProtNLM"/>
    </source>
</evidence>
<protein>
    <recommendedName>
        <fullName evidence="4">Bypass of forespore C C-terminal domain-containing protein</fullName>
    </recommendedName>
</protein>
<accession>A0A9D1XB23</accession>
<gene>
    <name evidence="2" type="ORF">H9734_01230</name>
</gene>
<evidence type="ECO:0000313" key="2">
    <source>
        <dbReference type="EMBL" id="HIX76209.1"/>
    </source>
</evidence>
<proteinExistence type="predicted"/>
<keyword evidence="1" id="KW-0472">Membrane</keyword>